<dbReference type="Pfam" id="PF13610">
    <property type="entry name" value="DDE_Tnp_IS240"/>
    <property type="match status" value="1"/>
</dbReference>
<evidence type="ECO:0000313" key="3">
    <source>
        <dbReference type="EMBL" id="MET3583665.1"/>
    </source>
</evidence>
<name>A0ABV2GZF1_9HYPH</name>
<evidence type="ECO:0000256" key="1">
    <source>
        <dbReference type="SAM" id="MobiDB-lite"/>
    </source>
</evidence>
<proteinExistence type="predicted"/>
<evidence type="ECO:0000313" key="4">
    <source>
        <dbReference type="Proteomes" id="UP001549204"/>
    </source>
</evidence>
<dbReference type="EMBL" id="JBEPMC010000020">
    <property type="protein sequence ID" value="MET3583665.1"/>
    <property type="molecule type" value="Genomic_DNA"/>
</dbReference>
<comment type="caution">
    <text evidence="3">The sequence shown here is derived from an EMBL/GenBank/DDBJ whole genome shotgun (WGS) entry which is preliminary data.</text>
</comment>
<feature type="domain" description="DDE" evidence="2">
    <location>
        <begin position="3"/>
        <end position="40"/>
    </location>
</feature>
<feature type="region of interest" description="Disordered" evidence="1">
    <location>
        <begin position="70"/>
        <end position="90"/>
    </location>
</feature>
<reference evidence="3 4" key="1">
    <citation type="submission" date="2024-06" db="EMBL/GenBank/DDBJ databases">
        <title>Genomic Encyclopedia of Type Strains, Phase IV (KMG-IV): sequencing the most valuable type-strain genomes for metagenomic binning, comparative biology and taxonomic classification.</title>
        <authorList>
            <person name="Goeker M."/>
        </authorList>
    </citation>
    <scope>NUCLEOTIDE SEQUENCE [LARGE SCALE GENOMIC DNA]</scope>
    <source>
        <strain evidence="3 4">DSM 100022</strain>
    </source>
</reference>
<gene>
    <name evidence="3" type="ORF">ABID19_006730</name>
</gene>
<dbReference type="Proteomes" id="UP001549204">
    <property type="component" value="Unassembled WGS sequence"/>
</dbReference>
<organism evidence="3 4">
    <name type="scientific">Mesorhizobium robiniae</name>
    <dbReference type="NCBI Taxonomy" id="559315"/>
    <lineage>
        <taxon>Bacteria</taxon>
        <taxon>Pseudomonadati</taxon>
        <taxon>Pseudomonadota</taxon>
        <taxon>Alphaproteobacteria</taxon>
        <taxon>Hyphomicrobiales</taxon>
        <taxon>Phyllobacteriaceae</taxon>
        <taxon>Mesorhizobium</taxon>
    </lineage>
</organism>
<keyword evidence="4" id="KW-1185">Reference proteome</keyword>
<sequence length="90" mass="10094">MNVRVRGRWMYLYRADDSVGDTVEFFFSENHDLPTAKRFFIDGSQTNHEGSVAGSMCKTILATSRQSASSAAASKRSRMHVIFSSQKQKA</sequence>
<accession>A0ABV2GZF1</accession>
<protein>
    <submittedName>
        <fullName evidence="3">Transposase-like protein</fullName>
    </submittedName>
</protein>
<dbReference type="InterPro" id="IPR032874">
    <property type="entry name" value="DDE_dom"/>
</dbReference>
<evidence type="ECO:0000259" key="2">
    <source>
        <dbReference type="Pfam" id="PF13610"/>
    </source>
</evidence>